<dbReference type="SUPFAM" id="SSF81411">
    <property type="entry name" value="Mitochondrial cytochrome c oxidase subunit VIa"/>
    <property type="match status" value="1"/>
</dbReference>
<gene>
    <name evidence="7" type="ORF">TNIT0693_LOCUS2043</name>
</gene>
<comment type="similarity">
    <text evidence="6">Belongs to the cytochrome c oxidase subunit 6A family.</text>
</comment>
<dbReference type="Gene3D" id="4.10.95.10">
    <property type="entry name" value="Cytochrome c oxidase, subunit VIa"/>
    <property type="match status" value="1"/>
</dbReference>
<comment type="subcellular location">
    <subcellularLocation>
        <location evidence="1">Mitochondrion inner membrane</location>
    </subcellularLocation>
</comment>
<evidence type="ECO:0008006" key="8">
    <source>
        <dbReference type="Google" id="ProtNLM"/>
    </source>
</evidence>
<dbReference type="GO" id="GO:0005743">
    <property type="term" value="C:mitochondrial inner membrane"/>
    <property type="evidence" value="ECO:0007669"/>
    <property type="project" value="UniProtKB-SubCell"/>
</dbReference>
<dbReference type="GO" id="GO:0006123">
    <property type="term" value="P:mitochondrial electron transport, cytochrome c to oxygen"/>
    <property type="evidence" value="ECO:0007669"/>
    <property type="project" value="TreeGrafter"/>
</dbReference>
<dbReference type="PANTHER" id="PTHR11504:SF0">
    <property type="entry name" value="CYTOCHROME C OXIDASE SUBUNIT"/>
    <property type="match status" value="1"/>
</dbReference>
<protein>
    <recommendedName>
        <fullName evidence="8">Cytochrome c oxidase subunit</fullName>
    </recommendedName>
</protein>
<accession>A0A6V1BKT9</accession>
<dbReference type="InterPro" id="IPR001349">
    <property type="entry name" value="Cyt_c_oxidase_su6a"/>
</dbReference>
<sequence>MIAARRLAVRSAFALTQRRSAQTVPKFATEQAMKEQANEQIRARLAYQKELRASSGAHSHAEEVDEMWKWIKISFIVALPVCALSCVKDLIFEEHHHDDGGPKPDYMKIRKKEFPWECEDCALFDQKCWNACRAERAAEGA</sequence>
<evidence type="ECO:0000256" key="6">
    <source>
        <dbReference type="RuleBase" id="RU004396"/>
    </source>
</evidence>
<dbReference type="GO" id="GO:0030234">
    <property type="term" value="F:enzyme regulator activity"/>
    <property type="evidence" value="ECO:0007669"/>
    <property type="project" value="TreeGrafter"/>
</dbReference>
<dbReference type="AlphaFoldDB" id="A0A6V1BKT9"/>
<evidence type="ECO:0000313" key="7">
    <source>
        <dbReference type="EMBL" id="CAD8964089.1"/>
    </source>
</evidence>
<evidence type="ECO:0000256" key="5">
    <source>
        <dbReference type="ARBA" id="ARBA00023136"/>
    </source>
</evidence>
<dbReference type="Pfam" id="PF02046">
    <property type="entry name" value="COX6A"/>
    <property type="match status" value="1"/>
</dbReference>
<reference evidence="7" key="1">
    <citation type="submission" date="2021-01" db="EMBL/GenBank/DDBJ databases">
        <authorList>
            <person name="Corre E."/>
            <person name="Pelletier E."/>
            <person name="Niang G."/>
            <person name="Scheremetjew M."/>
            <person name="Finn R."/>
            <person name="Kale V."/>
            <person name="Holt S."/>
            <person name="Cochrane G."/>
            <person name="Meng A."/>
            <person name="Brown T."/>
            <person name="Cohen L."/>
        </authorList>
    </citation>
    <scope>NUCLEOTIDE SEQUENCE</scope>
</reference>
<proteinExistence type="inferred from homology"/>
<keyword evidence="3" id="KW-0809">Transit peptide</keyword>
<keyword evidence="4" id="KW-0496">Mitochondrion</keyword>
<keyword evidence="5" id="KW-0472">Membrane</keyword>
<dbReference type="EMBL" id="HBFY01005367">
    <property type="protein sequence ID" value="CAD8964089.1"/>
    <property type="molecule type" value="Transcribed_RNA"/>
</dbReference>
<evidence type="ECO:0000256" key="2">
    <source>
        <dbReference type="ARBA" id="ARBA00022792"/>
    </source>
</evidence>
<evidence type="ECO:0000256" key="1">
    <source>
        <dbReference type="ARBA" id="ARBA00004273"/>
    </source>
</evidence>
<name>A0A6V1BKT9_9STRA</name>
<evidence type="ECO:0000256" key="3">
    <source>
        <dbReference type="ARBA" id="ARBA00022946"/>
    </source>
</evidence>
<organism evidence="7">
    <name type="scientific">Thalassionema nitzschioides</name>
    <dbReference type="NCBI Taxonomy" id="33649"/>
    <lineage>
        <taxon>Eukaryota</taxon>
        <taxon>Sar</taxon>
        <taxon>Stramenopiles</taxon>
        <taxon>Ochrophyta</taxon>
        <taxon>Bacillariophyta</taxon>
        <taxon>Fragilariophyceae</taxon>
        <taxon>Fragilariophycidae</taxon>
        <taxon>Thalassionemales</taxon>
        <taxon>Thalassionemataceae</taxon>
        <taxon>Thalassionema</taxon>
    </lineage>
</organism>
<dbReference type="PANTHER" id="PTHR11504">
    <property type="entry name" value="CYTOCHROME C OXIDASE POLYPEPTIDE VIA"/>
    <property type="match status" value="1"/>
</dbReference>
<keyword evidence="2" id="KW-0999">Mitochondrion inner membrane</keyword>
<dbReference type="InterPro" id="IPR036418">
    <property type="entry name" value="Cyt_c_oxidase_su6a_sf"/>
</dbReference>
<evidence type="ECO:0000256" key="4">
    <source>
        <dbReference type="ARBA" id="ARBA00023128"/>
    </source>
</evidence>